<reference evidence="1 2" key="1">
    <citation type="submission" date="2015-06" db="EMBL/GenBank/DDBJ databases">
        <title>The Genome Sequence of Enterococcus cecorum 170AEA1.</title>
        <authorList>
            <consortium name="The Broad Institute Genomics Platform"/>
            <consortium name="The Broad Institute Genome Sequencing Center for Infectious Disease"/>
            <person name="Earl A.M."/>
            <person name="Van Tyne D."/>
            <person name="Lebreton F."/>
            <person name="Saavedra J.T."/>
            <person name="Gilmore M.S."/>
            <person name="Manson McGuire A."/>
            <person name="Clock S."/>
            <person name="Crupain M."/>
            <person name="Rangan U."/>
            <person name="Young S."/>
            <person name="Abouelleil A."/>
            <person name="Cao P."/>
            <person name="Chapman S.B."/>
            <person name="Griggs A."/>
            <person name="Priest M."/>
            <person name="Shea T."/>
            <person name="Wortman J."/>
            <person name="Nusbaum C."/>
            <person name="Birren B."/>
        </authorList>
    </citation>
    <scope>NUCLEOTIDE SEQUENCE [LARGE SCALE GENOMIC DNA]</scope>
    <source>
        <strain evidence="1 2">170AEA1</strain>
    </source>
</reference>
<dbReference type="EMBL" id="LEOY01000018">
    <property type="protein sequence ID" value="RBR28042.1"/>
    <property type="molecule type" value="Genomic_DNA"/>
</dbReference>
<accession>A0A366SE73</accession>
<sequence length="58" mass="6990">MDYATRLLDERRLGFKEGYEKGYEEGYEEARREVRKEMAQNLIVELKAYGEEPSELYH</sequence>
<gene>
    <name evidence="1" type="ORF">EB18_01917</name>
</gene>
<dbReference type="AlphaFoldDB" id="A0A366SE73"/>
<name>A0A366SE73_9ENTE</name>
<protein>
    <submittedName>
        <fullName evidence="1">Uncharacterized protein</fullName>
    </submittedName>
</protein>
<dbReference type="RefSeq" id="WP_162781862.1">
    <property type="nucleotide sequence ID" value="NZ_KZ845745.1"/>
</dbReference>
<evidence type="ECO:0000313" key="2">
    <source>
        <dbReference type="Proteomes" id="UP000252800"/>
    </source>
</evidence>
<comment type="caution">
    <text evidence="1">The sequence shown here is derived from an EMBL/GenBank/DDBJ whole genome shotgun (WGS) entry which is preliminary data.</text>
</comment>
<proteinExistence type="predicted"/>
<dbReference type="Proteomes" id="UP000252800">
    <property type="component" value="Unassembled WGS sequence"/>
</dbReference>
<organism evidence="1 2">
    <name type="scientific">Enterococcus cecorum</name>
    <dbReference type="NCBI Taxonomy" id="44008"/>
    <lineage>
        <taxon>Bacteria</taxon>
        <taxon>Bacillati</taxon>
        <taxon>Bacillota</taxon>
        <taxon>Bacilli</taxon>
        <taxon>Lactobacillales</taxon>
        <taxon>Enterococcaceae</taxon>
        <taxon>Enterococcus</taxon>
    </lineage>
</organism>
<evidence type="ECO:0000313" key="1">
    <source>
        <dbReference type="EMBL" id="RBR28042.1"/>
    </source>
</evidence>